<dbReference type="GO" id="GO:0016020">
    <property type="term" value="C:membrane"/>
    <property type="evidence" value="ECO:0007669"/>
    <property type="project" value="UniProtKB-UniRule"/>
</dbReference>
<keyword evidence="1" id="KW-0472">Membrane</keyword>
<dbReference type="EMBL" id="FTMS01000002">
    <property type="protein sequence ID" value="SIP99616.1"/>
    <property type="molecule type" value="Genomic_DNA"/>
</dbReference>
<dbReference type="RefSeq" id="WP_076487686.1">
    <property type="nucleotide sequence ID" value="NZ_FTMS01000002.1"/>
</dbReference>
<evidence type="ECO:0000259" key="2">
    <source>
        <dbReference type="PROSITE" id="PS51123"/>
    </source>
</evidence>
<name>A0A1N6P5S4_9SPIO</name>
<dbReference type="Pfam" id="PF00691">
    <property type="entry name" value="OmpA"/>
    <property type="match status" value="1"/>
</dbReference>
<keyword evidence="4" id="KW-1185">Reference proteome</keyword>
<gene>
    <name evidence="3" type="ORF">SAMN05920897_102139</name>
</gene>
<dbReference type="STRING" id="159291.SAMN05920897_102139"/>
<reference evidence="4" key="1">
    <citation type="submission" date="2017-01" db="EMBL/GenBank/DDBJ databases">
        <authorList>
            <person name="Varghese N."/>
            <person name="Submissions S."/>
        </authorList>
    </citation>
    <scope>NUCLEOTIDE SEQUENCE [LARGE SCALE GENOMIC DNA]</scope>
    <source>
        <strain evidence="4">ASpG1</strain>
    </source>
</reference>
<dbReference type="OrthoDB" id="337472at2"/>
<dbReference type="Gene3D" id="3.30.1330.60">
    <property type="entry name" value="OmpA-like domain"/>
    <property type="match status" value="1"/>
</dbReference>
<dbReference type="InterPro" id="IPR050330">
    <property type="entry name" value="Bact_OuterMem_StrucFunc"/>
</dbReference>
<dbReference type="SUPFAM" id="SSF103088">
    <property type="entry name" value="OmpA-like"/>
    <property type="match status" value="1"/>
</dbReference>
<evidence type="ECO:0000313" key="3">
    <source>
        <dbReference type="EMBL" id="SIP99616.1"/>
    </source>
</evidence>
<sequence>MRLPRLFLRLALVLGCLFWVGSDLLFADGQDPAADQAWTLWHPSSVGVPLAGQYRQSNPLSGLSLPHLHGLAQEARLAVGGGVTAGTERIGGAIATVVPGRRAVWNGGGSFLADDTGYHLRSVLSLARPLGSRLMGGAGGGIVVADSDDGTNVGAGIDLGLRYDLGVFRDVSRVDLHAALLNIGLAAARDSYDPLIPAFTPLVGFRARAVESEEITLDLSGAIRAPAFGGIGFDLGAALVFSGGATAHIGWRGTLGEDEGALWPGFSLGMSFPLGRGSSSAPPEPRVYGVIQPDRDGNVLLGAELDVGFDTTDLTPPRVTALMESPREEGNREIALSSRGRNAELSLSIRAKDSRGIREVRSLLVDQEGAILRQWTLTPLVSTVPTGTVTERLTSDLWPRRISGSIHWNVYDDVPDGIYYLEVLAEDRSGNVTELSPWVIRVDSTPPRVEGSIVPVSLDGSSRGEKRFFYSSDAALSDDTGVGEEEILVAPQEEIDVVLRYQDVERLSVHVIDEAGRKILPLTGEPGRANGDHSLAIRWAGTDREGHRIPEGSYRIHVSASDALGNEGTAITPPIFLQSMRPRFTVALSDTIVSPSGGGLRSEILLTPRLEPVIGLREWSIRVVDEEGTVTARWSGIDLPPEEIRLGAEAFPADGIYTVQGYSYYRSGVQAEYVSDSIIVDTVPPAAGFALDRLRVQPEEQGIVTFYLEGDDTAVVTELYAIPRSPQGEGEPLLIRSWQVPPERYYWDLLTQAGEFLPPQDYTLRLYARDRAGNTGVSQDQSLTVLERLGGVALAPARSVFGPTGNGRFDVMPLILADSPGLDQGGEFSVEVHSLETGQEIRRFSGSLPVPPQILWDGRTDQGMPAPDGFYYALLEVSIPQRGVLRTESVPFRLKTDPPKVSFQAQPEIVSPDGDGRQDELILTPSLEGASTARYRLFRKNREDAREGGREIDARLPDPSLGEYIWTPRAQDGTILPDGHYEIVLEAEDEAGNLGRSDRVSFQVDTRPVSGFVRISAGAFSPESPSTNQVVFTPVLPVEEGLLRWSLEVVASQDEEGQSERLFFQEGDHEDPPGPIVWDGTDHRSGTIAADASYVARLEAVYRHGPKVKATSPPVLLDKTPPEVVVEVSPQPFSPDGDGVDDIVSFEILADDKSPIQYWMLEIFDPAGEFFYDVGGRGAPPGRVRWDGRARNGEVVMSAEEYPWRLEVADVLGNTRVVEGVLLVDILLERFGTGYRIQIPSIIFPPDSATLDLDPDSETGAKNRAVVHRLAEILRRFPDYAILVEGHAVNLSGTDREHRQELLPLSRERALQVRAALIDAGVPARLLSAEGRGGSDPLVPHDDEVQRWKNRRVDFLLNR</sequence>
<accession>A0A1N6P5S4</accession>
<dbReference type="Proteomes" id="UP000186400">
    <property type="component" value="Unassembled WGS sequence"/>
</dbReference>
<dbReference type="PROSITE" id="PS51123">
    <property type="entry name" value="OMPA_2"/>
    <property type="match status" value="1"/>
</dbReference>
<dbReference type="CDD" id="cd07185">
    <property type="entry name" value="OmpA_C-like"/>
    <property type="match status" value="1"/>
</dbReference>
<dbReference type="InterPro" id="IPR006665">
    <property type="entry name" value="OmpA-like"/>
</dbReference>
<feature type="domain" description="OmpA-like" evidence="2">
    <location>
        <begin position="1231"/>
        <end position="1359"/>
    </location>
</feature>
<dbReference type="Gene3D" id="2.60.40.4070">
    <property type="match status" value="1"/>
</dbReference>
<dbReference type="PANTHER" id="PTHR30329:SF21">
    <property type="entry name" value="LIPOPROTEIN YIAD-RELATED"/>
    <property type="match status" value="1"/>
</dbReference>
<evidence type="ECO:0000313" key="4">
    <source>
        <dbReference type="Proteomes" id="UP000186400"/>
    </source>
</evidence>
<dbReference type="PANTHER" id="PTHR30329">
    <property type="entry name" value="STATOR ELEMENT OF FLAGELLAR MOTOR COMPLEX"/>
    <property type="match status" value="1"/>
</dbReference>
<proteinExistence type="predicted"/>
<protein>
    <submittedName>
        <fullName evidence="3">OmpA family protein</fullName>
    </submittedName>
</protein>
<evidence type="ECO:0000256" key="1">
    <source>
        <dbReference type="PROSITE-ProRule" id="PRU00473"/>
    </source>
</evidence>
<dbReference type="InterPro" id="IPR036737">
    <property type="entry name" value="OmpA-like_sf"/>
</dbReference>
<organism evidence="3 4">
    <name type="scientific">Alkalispirochaeta americana</name>
    <dbReference type="NCBI Taxonomy" id="159291"/>
    <lineage>
        <taxon>Bacteria</taxon>
        <taxon>Pseudomonadati</taxon>
        <taxon>Spirochaetota</taxon>
        <taxon>Spirochaetia</taxon>
        <taxon>Spirochaetales</taxon>
        <taxon>Spirochaetaceae</taxon>
        <taxon>Alkalispirochaeta</taxon>
    </lineage>
</organism>